<name>A0A9P6GYZ1_9MICR</name>
<keyword evidence="2" id="KW-1185">Reference proteome</keyword>
<evidence type="ECO:0000313" key="1">
    <source>
        <dbReference type="EMBL" id="KAF9763659.1"/>
    </source>
</evidence>
<sequence>MKIEFQGIKKTKKTILEKLMQTSDSIDSLKNALSSLNIFSSIEEKDKNKIKVVEDKSRINISSNSEKNNSLNISLTNLFGRAINSKINISNLSNYSFKISSPIIANKLFFLNFSNTKSLLNLPCGSYGVNKSDVGLVLDNLKISMGLDSIQGDRNKYLSLNYTAPSVGLNIKQDLTSPFTKIEAENKLSVSLLPFLKHSLRIGVGCILGKSPQYERFFLGRNIRGYKDKTISPVDFNVKNGGLSYIEVTNRLILNISKINLYLFNSLGYNSRQQNLVNTARETYKEIRNMNNSAFGLSVGVGACVPLSNDSGTKLDAALSFPLTNNKNVERYQFDLNFDF</sequence>
<organism evidence="1 2">
    <name type="scientific">Nosema granulosis</name>
    <dbReference type="NCBI Taxonomy" id="83296"/>
    <lineage>
        <taxon>Eukaryota</taxon>
        <taxon>Fungi</taxon>
        <taxon>Fungi incertae sedis</taxon>
        <taxon>Microsporidia</taxon>
        <taxon>Nosematidae</taxon>
        <taxon>Nosema</taxon>
    </lineage>
</organism>
<gene>
    <name evidence="1" type="ORF">NGRA_1139</name>
</gene>
<comment type="caution">
    <text evidence="1">The sequence shown here is derived from an EMBL/GenBank/DDBJ whole genome shotgun (WGS) entry which is preliminary data.</text>
</comment>
<dbReference type="Proteomes" id="UP000740883">
    <property type="component" value="Unassembled WGS sequence"/>
</dbReference>
<dbReference type="AlphaFoldDB" id="A0A9P6GYZ1"/>
<proteinExistence type="predicted"/>
<evidence type="ECO:0000313" key="2">
    <source>
        <dbReference type="Proteomes" id="UP000740883"/>
    </source>
</evidence>
<accession>A0A9P6GYZ1</accession>
<reference evidence="1 2" key="1">
    <citation type="journal article" date="2020" name="Genome Biol. Evol.">
        <title>Comparative genomics of strictly vertically transmitted, feminizing microsporidia endosymbionts of amphipod crustaceans.</title>
        <authorList>
            <person name="Cormier A."/>
            <person name="Chebbi M.A."/>
            <person name="Giraud I."/>
            <person name="Wattier R."/>
            <person name="Teixeira M."/>
            <person name="Gilbert C."/>
            <person name="Rigaud T."/>
            <person name="Cordaux R."/>
        </authorList>
    </citation>
    <scope>NUCLEOTIDE SEQUENCE [LARGE SCALE GENOMIC DNA]</scope>
    <source>
        <strain evidence="1 2">Ou3-Ou53</strain>
    </source>
</reference>
<protein>
    <submittedName>
        <fullName evidence="1">Uncharacterized protein</fullName>
    </submittedName>
</protein>
<dbReference type="EMBL" id="SBJO01000063">
    <property type="protein sequence ID" value="KAF9763659.1"/>
    <property type="molecule type" value="Genomic_DNA"/>
</dbReference>
<dbReference type="OrthoDB" id="2189193at2759"/>